<sequence length="217" mass="23603">MKNDTKATAKAVVATPVSTQLPKDVFDVEIKNHNLLKLAYDAYLATARQASATTKTRGKVSGGGKKPWKQKGTGRARFGSSRNPIWRGGGIVFGPLGNENYKIKISTHAKRQAVRQALTLANQAGKIVVLDFKPTGKTADAVKFFKDNQLNRKTLLVVDEKTPALLRSTNNIQNVLLVSTTYLTVYHIMNADTIVLSAASLPTLSNWLVTPKNGEEA</sequence>
<dbReference type="GO" id="GO:0019843">
    <property type="term" value="F:rRNA binding"/>
    <property type="evidence" value="ECO:0007669"/>
    <property type="project" value="UniProtKB-UniRule"/>
</dbReference>
<dbReference type="SUPFAM" id="SSF52166">
    <property type="entry name" value="Ribosomal protein L4"/>
    <property type="match status" value="1"/>
</dbReference>
<name>A0A4Q0AIC6_9BACT</name>
<dbReference type="EMBL" id="SCKX01000001">
    <property type="protein sequence ID" value="RWZ78800.1"/>
    <property type="molecule type" value="Genomic_DNA"/>
</dbReference>
<keyword evidence="2 5" id="KW-0689">Ribosomal protein</keyword>
<comment type="function">
    <text evidence="5">Forms part of the polypeptide exit tunnel.</text>
</comment>
<evidence type="ECO:0000256" key="5">
    <source>
        <dbReference type="HAMAP-Rule" id="MF_01328"/>
    </source>
</evidence>
<evidence type="ECO:0000256" key="3">
    <source>
        <dbReference type="ARBA" id="ARBA00023274"/>
    </source>
</evidence>
<evidence type="ECO:0000256" key="2">
    <source>
        <dbReference type="ARBA" id="ARBA00022980"/>
    </source>
</evidence>
<comment type="subunit">
    <text evidence="5">Part of the 50S ribosomal subunit.</text>
</comment>
<proteinExistence type="inferred from homology"/>
<dbReference type="GO" id="GO:0003735">
    <property type="term" value="F:structural constituent of ribosome"/>
    <property type="evidence" value="ECO:0007669"/>
    <property type="project" value="InterPro"/>
</dbReference>
<dbReference type="InterPro" id="IPR023574">
    <property type="entry name" value="Ribosomal_uL4_dom_sf"/>
</dbReference>
<keyword evidence="8" id="KW-1185">Reference proteome</keyword>
<keyword evidence="5" id="KW-0694">RNA-binding</keyword>
<feature type="region of interest" description="Disordered" evidence="6">
    <location>
        <begin position="53"/>
        <end position="80"/>
    </location>
</feature>
<comment type="function">
    <text evidence="5">One of the primary rRNA binding proteins, this protein initially binds near the 5'-end of the 23S rRNA. It is important during the early stages of 50S assembly. It makes multiple contacts with different domains of the 23S rRNA in the assembled 50S subunit and ribosome.</text>
</comment>
<keyword evidence="5" id="KW-0699">rRNA-binding</keyword>
<dbReference type="GO" id="GO:0005840">
    <property type="term" value="C:ribosome"/>
    <property type="evidence" value="ECO:0007669"/>
    <property type="project" value="UniProtKB-KW"/>
</dbReference>
<dbReference type="InterPro" id="IPR002136">
    <property type="entry name" value="Ribosomal_uL4"/>
</dbReference>
<organism evidence="7 8">
    <name type="scientific">Candidatus Microsaccharimonas sossegonensis</name>
    <dbReference type="NCBI Taxonomy" id="2506948"/>
    <lineage>
        <taxon>Bacteria</taxon>
        <taxon>Candidatus Saccharimonadota</taxon>
        <taxon>Candidatus Saccharimonadia</taxon>
        <taxon>Candidatus Saccharimonadales</taxon>
        <taxon>Candidatus Saccharimonadaceae</taxon>
        <taxon>Candidatus Microsaccharimonas</taxon>
    </lineage>
</organism>
<evidence type="ECO:0000256" key="6">
    <source>
        <dbReference type="SAM" id="MobiDB-lite"/>
    </source>
</evidence>
<keyword evidence="3 5" id="KW-0687">Ribonucleoprotein</keyword>
<dbReference type="Gene3D" id="3.40.1370.10">
    <property type="match status" value="1"/>
</dbReference>
<evidence type="ECO:0000256" key="1">
    <source>
        <dbReference type="ARBA" id="ARBA00010528"/>
    </source>
</evidence>
<gene>
    <name evidence="5" type="primary">rplD</name>
    <name evidence="7" type="ORF">EOT05_03575</name>
</gene>
<dbReference type="Proteomes" id="UP000289257">
    <property type="component" value="Unassembled WGS sequence"/>
</dbReference>
<dbReference type="Pfam" id="PF00573">
    <property type="entry name" value="Ribosomal_L4"/>
    <property type="match status" value="1"/>
</dbReference>
<evidence type="ECO:0000256" key="4">
    <source>
        <dbReference type="ARBA" id="ARBA00035244"/>
    </source>
</evidence>
<comment type="similarity">
    <text evidence="1 5">Belongs to the universal ribosomal protein uL4 family.</text>
</comment>
<reference evidence="7" key="1">
    <citation type="submission" date="2019-01" db="EMBL/GenBank/DDBJ databases">
        <title>Genomic signatures and co-occurrence patterns of the ultra-small Saccharimodia (Patescibacteria phylum) suggest a symbiotic lifestyle.</title>
        <authorList>
            <person name="Lemos L."/>
            <person name="Medeiros J."/>
            <person name="Andreote F."/>
            <person name="Fernandes G."/>
            <person name="Varani A."/>
            <person name="Oliveira G."/>
            <person name="Pylro V."/>
        </authorList>
    </citation>
    <scope>NUCLEOTIDE SEQUENCE [LARGE SCALE GENOMIC DNA]</scope>
    <source>
        <strain evidence="7">AMD02</strain>
    </source>
</reference>
<dbReference type="PANTHER" id="PTHR10746">
    <property type="entry name" value="50S RIBOSOMAL PROTEIN L4"/>
    <property type="match status" value="1"/>
</dbReference>
<evidence type="ECO:0000313" key="7">
    <source>
        <dbReference type="EMBL" id="RWZ78800.1"/>
    </source>
</evidence>
<dbReference type="AlphaFoldDB" id="A0A4Q0AIC6"/>
<dbReference type="HAMAP" id="MF_01328_B">
    <property type="entry name" value="Ribosomal_uL4_B"/>
    <property type="match status" value="1"/>
</dbReference>
<dbReference type="GO" id="GO:1990904">
    <property type="term" value="C:ribonucleoprotein complex"/>
    <property type="evidence" value="ECO:0007669"/>
    <property type="project" value="UniProtKB-KW"/>
</dbReference>
<dbReference type="PANTHER" id="PTHR10746:SF6">
    <property type="entry name" value="LARGE RIBOSOMAL SUBUNIT PROTEIN UL4M"/>
    <property type="match status" value="1"/>
</dbReference>
<dbReference type="GO" id="GO:0006412">
    <property type="term" value="P:translation"/>
    <property type="evidence" value="ECO:0007669"/>
    <property type="project" value="UniProtKB-UniRule"/>
</dbReference>
<dbReference type="InterPro" id="IPR013005">
    <property type="entry name" value="Ribosomal_uL4-like"/>
</dbReference>
<comment type="caution">
    <text evidence="7">The sequence shown here is derived from an EMBL/GenBank/DDBJ whole genome shotgun (WGS) entry which is preliminary data.</text>
</comment>
<accession>A0A4Q0AIC6</accession>
<protein>
    <recommendedName>
        <fullName evidence="4 5">Large ribosomal subunit protein uL4</fullName>
    </recommendedName>
</protein>
<evidence type="ECO:0000313" key="8">
    <source>
        <dbReference type="Proteomes" id="UP000289257"/>
    </source>
</evidence>
<dbReference type="NCBIfam" id="TIGR03953">
    <property type="entry name" value="rplD_bact"/>
    <property type="match status" value="1"/>
</dbReference>